<sequence>MLPADGVYAVWAESSGRVFRGITNIGTRPTIAAGNERTIETHLLDFEEDIYGLSLKIEFVCKMRDEQVFASISDLRDQLLKDKERAMTILDLNNIVLR</sequence>
<dbReference type="SUPFAM" id="SSF82114">
    <property type="entry name" value="Riboflavin kinase-like"/>
    <property type="match status" value="1"/>
</dbReference>
<keyword evidence="5" id="KW-0547">Nucleotide-binding</keyword>
<dbReference type="EC" id="2.7.1.26" evidence="1"/>
<dbReference type="GO" id="GO:0009398">
    <property type="term" value="P:FMN biosynthetic process"/>
    <property type="evidence" value="ECO:0007669"/>
    <property type="project" value="TreeGrafter"/>
</dbReference>
<gene>
    <name evidence="8" type="primary">ribF_42</name>
    <name evidence="8" type="ORF">SDC9_190429</name>
</gene>
<evidence type="ECO:0000256" key="3">
    <source>
        <dbReference type="ARBA" id="ARBA00022643"/>
    </source>
</evidence>
<dbReference type="SMART" id="SM00904">
    <property type="entry name" value="Flavokinase"/>
    <property type="match status" value="1"/>
</dbReference>
<dbReference type="GO" id="GO:0005524">
    <property type="term" value="F:ATP binding"/>
    <property type="evidence" value="ECO:0007669"/>
    <property type="project" value="UniProtKB-KW"/>
</dbReference>
<evidence type="ECO:0000256" key="1">
    <source>
        <dbReference type="ARBA" id="ARBA00012105"/>
    </source>
</evidence>
<dbReference type="InterPro" id="IPR023465">
    <property type="entry name" value="Riboflavin_kinase_dom_sf"/>
</dbReference>
<reference evidence="8" key="1">
    <citation type="submission" date="2019-08" db="EMBL/GenBank/DDBJ databases">
        <authorList>
            <person name="Kucharzyk K."/>
            <person name="Murdoch R.W."/>
            <person name="Higgins S."/>
            <person name="Loffler F."/>
        </authorList>
    </citation>
    <scope>NUCLEOTIDE SEQUENCE</scope>
</reference>
<evidence type="ECO:0000256" key="6">
    <source>
        <dbReference type="ARBA" id="ARBA00022840"/>
    </source>
</evidence>
<evidence type="ECO:0000256" key="2">
    <source>
        <dbReference type="ARBA" id="ARBA00022630"/>
    </source>
</evidence>
<evidence type="ECO:0000259" key="7">
    <source>
        <dbReference type="SMART" id="SM00904"/>
    </source>
</evidence>
<dbReference type="AlphaFoldDB" id="A0A645HUY5"/>
<dbReference type="EMBL" id="VSSQ01100891">
    <property type="protein sequence ID" value="MPN42871.1"/>
    <property type="molecule type" value="Genomic_DNA"/>
</dbReference>
<name>A0A645HUY5_9ZZZZ</name>
<evidence type="ECO:0000313" key="8">
    <source>
        <dbReference type="EMBL" id="MPN42871.1"/>
    </source>
</evidence>
<accession>A0A645HUY5</accession>
<dbReference type="GO" id="GO:0009231">
    <property type="term" value="P:riboflavin biosynthetic process"/>
    <property type="evidence" value="ECO:0007669"/>
    <property type="project" value="InterPro"/>
</dbReference>
<keyword evidence="3" id="KW-0288">FMN</keyword>
<organism evidence="8">
    <name type="scientific">bioreactor metagenome</name>
    <dbReference type="NCBI Taxonomy" id="1076179"/>
    <lineage>
        <taxon>unclassified sequences</taxon>
        <taxon>metagenomes</taxon>
        <taxon>ecological metagenomes</taxon>
    </lineage>
</organism>
<dbReference type="PANTHER" id="PTHR22749:SF6">
    <property type="entry name" value="RIBOFLAVIN KINASE"/>
    <property type="match status" value="1"/>
</dbReference>
<dbReference type="InterPro" id="IPR015865">
    <property type="entry name" value="Riboflavin_kinase_bac/euk"/>
</dbReference>
<dbReference type="GO" id="GO:0008531">
    <property type="term" value="F:riboflavin kinase activity"/>
    <property type="evidence" value="ECO:0007669"/>
    <property type="project" value="UniProtKB-EC"/>
</dbReference>
<dbReference type="PANTHER" id="PTHR22749">
    <property type="entry name" value="RIBOFLAVIN KINASE/FMN ADENYLYLTRANSFERASE"/>
    <property type="match status" value="1"/>
</dbReference>
<evidence type="ECO:0000256" key="5">
    <source>
        <dbReference type="ARBA" id="ARBA00022741"/>
    </source>
</evidence>
<protein>
    <recommendedName>
        <fullName evidence="1">riboflavin kinase</fullName>
        <ecNumber evidence="1">2.7.1.26</ecNumber>
    </recommendedName>
</protein>
<feature type="domain" description="Riboflavin kinase" evidence="7">
    <location>
        <begin position="1"/>
        <end position="91"/>
    </location>
</feature>
<keyword evidence="2" id="KW-0285">Flavoprotein</keyword>
<keyword evidence="4" id="KW-0808">Transferase</keyword>
<dbReference type="Gene3D" id="2.40.30.30">
    <property type="entry name" value="Riboflavin kinase-like"/>
    <property type="match status" value="1"/>
</dbReference>
<dbReference type="Pfam" id="PF01687">
    <property type="entry name" value="Flavokinase"/>
    <property type="match status" value="1"/>
</dbReference>
<comment type="caution">
    <text evidence="8">The sequence shown here is derived from an EMBL/GenBank/DDBJ whole genome shotgun (WGS) entry which is preliminary data.</text>
</comment>
<proteinExistence type="predicted"/>
<keyword evidence="6" id="KW-0067">ATP-binding</keyword>
<evidence type="ECO:0000256" key="4">
    <source>
        <dbReference type="ARBA" id="ARBA00022679"/>
    </source>
</evidence>
<dbReference type="InterPro" id="IPR023468">
    <property type="entry name" value="Riboflavin_kinase"/>
</dbReference>